<keyword evidence="1" id="KW-0472">Membrane</keyword>
<evidence type="ECO:0000313" key="2">
    <source>
        <dbReference type="EMBL" id="KAJ1609175.1"/>
    </source>
</evidence>
<proteinExistence type="predicted"/>
<organism evidence="2">
    <name type="scientific">Cryptosporidium canis</name>
    <dbReference type="NCBI Taxonomy" id="195482"/>
    <lineage>
        <taxon>Eukaryota</taxon>
        <taxon>Sar</taxon>
        <taxon>Alveolata</taxon>
        <taxon>Apicomplexa</taxon>
        <taxon>Conoidasida</taxon>
        <taxon>Coccidia</taxon>
        <taxon>Eucoccidiorida</taxon>
        <taxon>Eimeriorina</taxon>
        <taxon>Cryptosporidiidae</taxon>
        <taxon>Cryptosporidium</taxon>
    </lineage>
</organism>
<feature type="transmembrane region" description="Helical" evidence="1">
    <location>
        <begin position="6"/>
        <end position="27"/>
    </location>
</feature>
<dbReference type="EMBL" id="JAPCXC010000036">
    <property type="protein sequence ID" value="KAJ1609175.1"/>
    <property type="molecule type" value="Genomic_DNA"/>
</dbReference>
<reference evidence="2" key="1">
    <citation type="submission" date="2022-10" db="EMBL/GenBank/DDBJ databases">
        <title>Adaptive evolution leads to modifications in subtelomeric GC content in a zoonotic Cryptosporidium species.</title>
        <authorList>
            <person name="Li J."/>
            <person name="Feng Y."/>
            <person name="Xiao L."/>
        </authorList>
    </citation>
    <scope>NUCLEOTIDE SEQUENCE</scope>
    <source>
        <strain evidence="2">33844</strain>
    </source>
</reference>
<keyword evidence="1" id="KW-1133">Transmembrane helix</keyword>
<keyword evidence="1" id="KW-0812">Transmembrane</keyword>
<gene>
    <name evidence="2" type="ORF">OJ253_1659</name>
</gene>
<accession>A0A9D5HYW8</accession>
<name>A0A9D5HYW8_9CRYT</name>
<protein>
    <submittedName>
        <fullName evidence="2">Uncharacterized protein</fullName>
    </submittedName>
</protein>
<dbReference type="AlphaFoldDB" id="A0A9D5HYW8"/>
<evidence type="ECO:0000256" key="1">
    <source>
        <dbReference type="SAM" id="Phobius"/>
    </source>
</evidence>
<dbReference type="OrthoDB" id="343703at2759"/>
<comment type="caution">
    <text evidence="2">The sequence shown here is derived from an EMBL/GenBank/DDBJ whole genome shotgun (WGS) entry which is preliminary data.</text>
</comment>
<dbReference type="Proteomes" id="UP001067231">
    <property type="component" value="Unassembled WGS sequence"/>
</dbReference>
<sequence length="319" mass="36366">MGYSHVTYFILLILVLVPILEIDLFGYKELEPNLFSFIKIKAVYNGNFHETIDVLEANIPDIPRAPTQKSEHSIECEYISYGLTASIIEENSNNCRISDIHPVVNSYLNTIFNIEKQSCMRNHYDKKYSDRKCPTLGRVAYTLNGCKNLSKKITRLDASIALLKEDSEQLDTYILSCLLVTIRNSWLDGKENKFQVNKDIANECSYNDLYLMFEYFNLLNKVYTIFQSFIRSSSGKKITRIVCLCCRGNSKLANKCEKSALNKLAHIVNTLETQTKIAELEMNQCASFLTYNGFPVTQQIPNSSNQFDSLSQLIGSLAD</sequence>